<protein>
    <submittedName>
        <fullName evidence="1">Uncharacterized protein</fullName>
    </submittedName>
</protein>
<organism evidence="1 2">
    <name type="scientific">Dendrolimus kikuchii</name>
    <dbReference type="NCBI Taxonomy" id="765133"/>
    <lineage>
        <taxon>Eukaryota</taxon>
        <taxon>Metazoa</taxon>
        <taxon>Ecdysozoa</taxon>
        <taxon>Arthropoda</taxon>
        <taxon>Hexapoda</taxon>
        <taxon>Insecta</taxon>
        <taxon>Pterygota</taxon>
        <taxon>Neoptera</taxon>
        <taxon>Endopterygota</taxon>
        <taxon>Lepidoptera</taxon>
        <taxon>Glossata</taxon>
        <taxon>Ditrysia</taxon>
        <taxon>Bombycoidea</taxon>
        <taxon>Lasiocampidae</taxon>
        <taxon>Dendrolimus</taxon>
    </lineage>
</organism>
<name>A0ACC1CEU7_9NEOP</name>
<reference evidence="1 2" key="1">
    <citation type="journal article" date="2021" name="Front. Genet.">
        <title>Chromosome-Level Genome Assembly Reveals Significant Gene Expansion in the Toll and IMD Signaling Pathways of Dendrolimus kikuchii.</title>
        <authorList>
            <person name="Zhou J."/>
            <person name="Wu P."/>
            <person name="Xiong Z."/>
            <person name="Liu N."/>
            <person name="Zhao N."/>
            <person name="Ji M."/>
            <person name="Qiu Y."/>
            <person name="Yang B."/>
        </authorList>
    </citation>
    <scope>NUCLEOTIDE SEQUENCE [LARGE SCALE GENOMIC DNA]</scope>
    <source>
        <strain evidence="1">Ann1</strain>
    </source>
</reference>
<dbReference type="EMBL" id="CM034415">
    <property type="protein sequence ID" value="KAJ0170001.1"/>
    <property type="molecule type" value="Genomic_DNA"/>
</dbReference>
<proteinExistence type="predicted"/>
<evidence type="ECO:0000313" key="1">
    <source>
        <dbReference type="EMBL" id="KAJ0170001.1"/>
    </source>
</evidence>
<sequence>MRNVEIKAKIKDYKEICKLAEELSGGPPTIINQDDTFYKVNHGRLKLRVYRDKSATLVRYDREDNGEPNLCEYELLNFSKEESDKPKLLDEMLRKCCGTRGRVIKERKLFMVGQTRIHIDTVKDLGHYMELEVVLDDSQSLEDGQKIAKELQNKLQVRDEDLIHCAYVDLLDKL</sequence>
<accession>A0ACC1CEU7</accession>
<dbReference type="Proteomes" id="UP000824533">
    <property type="component" value="Linkage Group LG29"/>
</dbReference>
<evidence type="ECO:0000313" key="2">
    <source>
        <dbReference type="Proteomes" id="UP000824533"/>
    </source>
</evidence>
<gene>
    <name evidence="1" type="ORF">K1T71_014607</name>
</gene>
<keyword evidence="2" id="KW-1185">Reference proteome</keyword>
<comment type="caution">
    <text evidence="1">The sequence shown here is derived from an EMBL/GenBank/DDBJ whole genome shotgun (WGS) entry which is preliminary data.</text>
</comment>